<reference evidence="2 3" key="1">
    <citation type="submission" date="2024-09" db="EMBL/GenBank/DDBJ databases">
        <authorList>
            <person name="Sun Q."/>
            <person name="Mori K."/>
        </authorList>
    </citation>
    <scope>NUCLEOTIDE SEQUENCE [LARGE SCALE GENOMIC DNA]</scope>
    <source>
        <strain evidence="2 3">JCM 12520</strain>
    </source>
</reference>
<dbReference type="InterPro" id="IPR002925">
    <property type="entry name" value="Dienelactn_hydro"/>
</dbReference>
<sequence>MSLYEEWIPYGDRLRYSGFAARPANVTSSLPAVIVLQEIWGVDRHIQDVTRRIAQAGYAAFAPDLFAHAGSRPEELDFDRVDAAKSFLNTIPQSSWRNPEERGAALALLPGDDGRKIGETLERLFNLGGSYDAFVEQIVAAAAFLRDTYAPSRGQGVASVGFCLGGGLSAALAAKDDQLRGAVIFYGSLPPTIPVEPIRAKLLGFYGEQDKRITEAVPEFAQKLAAAGKSFEYHVYPEAPHAFFNDSRPAYHVRSARDAFVRTLSFLQSVLE</sequence>
<protein>
    <submittedName>
        <fullName evidence="2">Dienelactone hydrolase family protein</fullName>
        <ecNumber evidence="2">3.1.-.-</ecNumber>
    </submittedName>
</protein>
<dbReference type="PANTHER" id="PTHR46623:SF6">
    <property type="entry name" value="ALPHA_BETA-HYDROLASES SUPERFAMILY PROTEIN"/>
    <property type="match status" value="1"/>
</dbReference>
<dbReference type="Gene3D" id="3.40.50.1820">
    <property type="entry name" value="alpha/beta hydrolase"/>
    <property type="match status" value="1"/>
</dbReference>
<name>A0ABV5VZG5_9BACL</name>
<dbReference type="GO" id="GO:0016787">
    <property type="term" value="F:hydrolase activity"/>
    <property type="evidence" value="ECO:0007669"/>
    <property type="project" value="UniProtKB-KW"/>
</dbReference>
<evidence type="ECO:0000259" key="1">
    <source>
        <dbReference type="Pfam" id="PF01738"/>
    </source>
</evidence>
<organism evidence="2 3">
    <name type="scientific">Paenibacillus hodogayensis</name>
    <dbReference type="NCBI Taxonomy" id="279208"/>
    <lineage>
        <taxon>Bacteria</taxon>
        <taxon>Bacillati</taxon>
        <taxon>Bacillota</taxon>
        <taxon>Bacilli</taxon>
        <taxon>Bacillales</taxon>
        <taxon>Paenibacillaceae</taxon>
        <taxon>Paenibacillus</taxon>
    </lineage>
</organism>
<gene>
    <name evidence="2" type="ORF">ACFFNY_18670</name>
</gene>
<dbReference type="EC" id="3.1.-.-" evidence="2"/>
<dbReference type="SUPFAM" id="SSF53474">
    <property type="entry name" value="alpha/beta-Hydrolases"/>
    <property type="match status" value="1"/>
</dbReference>
<feature type="domain" description="Dienelactone hydrolase" evidence="1">
    <location>
        <begin position="18"/>
        <end position="270"/>
    </location>
</feature>
<evidence type="ECO:0000313" key="3">
    <source>
        <dbReference type="Proteomes" id="UP001589619"/>
    </source>
</evidence>
<dbReference type="Pfam" id="PF01738">
    <property type="entry name" value="DLH"/>
    <property type="match status" value="1"/>
</dbReference>
<dbReference type="InterPro" id="IPR029058">
    <property type="entry name" value="AB_hydrolase_fold"/>
</dbReference>
<dbReference type="InterPro" id="IPR051049">
    <property type="entry name" value="Dienelactone_hydrolase-like"/>
</dbReference>
<keyword evidence="2" id="KW-0378">Hydrolase</keyword>
<dbReference type="PANTHER" id="PTHR46623">
    <property type="entry name" value="CARBOXYMETHYLENEBUTENOLIDASE-RELATED"/>
    <property type="match status" value="1"/>
</dbReference>
<accession>A0ABV5VZG5</accession>
<dbReference type="Proteomes" id="UP001589619">
    <property type="component" value="Unassembled WGS sequence"/>
</dbReference>
<dbReference type="RefSeq" id="WP_344900936.1">
    <property type="nucleotide sequence ID" value="NZ_BAAAYO010000001.1"/>
</dbReference>
<proteinExistence type="predicted"/>
<evidence type="ECO:0000313" key="2">
    <source>
        <dbReference type="EMBL" id="MFB9753596.1"/>
    </source>
</evidence>
<keyword evidence="3" id="KW-1185">Reference proteome</keyword>
<dbReference type="EMBL" id="JBHMAG010000012">
    <property type="protein sequence ID" value="MFB9753596.1"/>
    <property type="molecule type" value="Genomic_DNA"/>
</dbReference>
<comment type="caution">
    <text evidence="2">The sequence shown here is derived from an EMBL/GenBank/DDBJ whole genome shotgun (WGS) entry which is preliminary data.</text>
</comment>